<dbReference type="InterPro" id="IPR000014">
    <property type="entry name" value="PAS"/>
</dbReference>
<dbReference type="Pfam" id="PF25421">
    <property type="entry name" value="DUF7891"/>
    <property type="match status" value="1"/>
</dbReference>
<keyword evidence="7" id="KW-0547">Nucleotide-binding</keyword>
<evidence type="ECO:0000256" key="5">
    <source>
        <dbReference type="ARBA" id="ARBA00022553"/>
    </source>
</evidence>
<dbReference type="FunFam" id="3.30.200.20:FF:000314">
    <property type="entry name" value="Serine/threonine protein kinase"/>
    <property type="match status" value="1"/>
</dbReference>
<evidence type="ECO:0000259" key="13">
    <source>
        <dbReference type="PROSITE" id="PS50011"/>
    </source>
</evidence>
<feature type="compositionally biased region" description="Low complexity" evidence="12">
    <location>
        <begin position="279"/>
        <end position="298"/>
    </location>
</feature>
<dbReference type="Gene3D" id="1.10.510.10">
    <property type="entry name" value="Transferase(Phosphotransferase) domain 1"/>
    <property type="match status" value="1"/>
</dbReference>
<evidence type="ECO:0000313" key="15">
    <source>
        <dbReference type="Proteomes" id="UP000799424"/>
    </source>
</evidence>
<feature type="compositionally biased region" description="Polar residues" evidence="12">
    <location>
        <begin position="818"/>
        <end position="857"/>
    </location>
</feature>
<dbReference type="Pfam" id="PF00069">
    <property type="entry name" value="Pkinase"/>
    <property type="match status" value="1"/>
</dbReference>
<keyword evidence="8 14" id="KW-0418">Kinase</keyword>
<dbReference type="GO" id="GO:0005634">
    <property type="term" value="C:nucleus"/>
    <property type="evidence" value="ECO:0007669"/>
    <property type="project" value="TreeGrafter"/>
</dbReference>
<dbReference type="InterPro" id="IPR000719">
    <property type="entry name" value="Prot_kinase_dom"/>
</dbReference>
<feature type="region of interest" description="Disordered" evidence="12">
    <location>
        <begin position="264"/>
        <end position="303"/>
    </location>
</feature>
<dbReference type="GO" id="GO:0045719">
    <property type="term" value="P:negative regulation of glycogen biosynthetic process"/>
    <property type="evidence" value="ECO:0007669"/>
    <property type="project" value="TreeGrafter"/>
</dbReference>
<dbReference type="SMART" id="SM00220">
    <property type="entry name" value="S_TKc"/>
    <property type="match status" value="1"/>
</dbReference>
<dbReference type="PROSITE" id="PS00108">
    <property type="entry name" value="PROTEIN_KINASE_ST"/>
    <property type="match status" value="1"/>
</dbReference>
<proteinExistence type="predicted"/>
<comment type="catalytic activity">
    <reaction evidence="11">
        <text>L-seryl-[protein] + ATP = O-phospho-L-seryl-[protein] + ADP + H(+)</text>
        <dbReference type="Rhea" id="RHEA:17989"/>
        <dbReference type="Rhea" id="RHEA-COMP:9863"/>
        <dbReference type="Rhea" id="RHEA-COMP:11604"/>
        <dbReference type="ChEBI" id="CHEBI:15378"/>
        <dbReference type="ChEBI" id="CHEBI:29999"/>
        <dbReference type="ChEBI" id="CHEBI:30616"/>
        <dbReference type="ChEBI" id="CHEBI:83421"/>
        <dbReference type="ChEBI" id="CHEBI:456216"/>
        <dbReference type="EC" id="2.7.11.1"/>
    </reaction>
</comment>
<feature type="region of interest" description="Disordered" evidence="12">
    <location>
        <begin position="1"/>
        <end position="53"/>
    </location>
</feature>
<dbReference type="AlphaFoldDB" id="A0A6A6ZVZ7"/>
<dbReference type="EC" id="2.7.11.1" evidence="2"/>
<dbReference type="Gene3D" id="3.30.200.20">
    <property type="entry name" value="Phosphorylase Kinase, domain 1"/>
    <property type="match status" value="1"/>
</dbReference>
<feature type="compositionally biased region" description="Pro residues" evidence="12">
    <location>
        <begin position="865"/>
        <end position="877"/>
    </location>
</feature>
<dbReference type="GO" id="GO:0005524">
    <property type="term" value="F:ATP binding"/>
    <property type="evidence" value="ECO:0007669"/>
    <property type="project" value="UniProtKB-KW"/>
</dbReference>
<feature type="compositionally biased region" description="Polar residues" evidence="12">
    <location>
        <begin position="87"/>
        <end position="105"/>
    </location>
</feature>
<feature type="region of interest" description="Disordered" evidence="12">
    <location>
        <begin position="799"/>
        <end position="881"/>
    </location>
</feature>
<dbReference type="OrthoDB" id="10252171at2759"/>
<evidence type="ECO:0000256" key="10">
    <source>
        <dbReference type="ARBA" id="ARBA00047899"/>
    </source>
</evidence>
<protein>
    <recommendedName>
        <fullName evidence="2">non-specific serine/threonine protein kinase</fullName>
        <ecNumber evidence="2">2.7.11.1</ecNumber>
    </recommendedName>
</protein>
<evidence type="ECO:0000256" key="8">
    <source>
        <dbReference type="ARBA" id="ARBA00022777"/>
    </source>
</evidence>
<evidence type="ECO:0000256" key="9">
    <source>
        <dbReference type="ARBA" id="ARBA00022840"/>
    </source>
</evidence>
<keyword evidence="9" id="KW-0067">ATP-binding</keyword>
<dbReference type="SUPFAM" id="SSF56112">
    <property type="entry name" value="Protein kinase-like (PK-like)"/>
    <property type="match status" value="1"/>
</dbReference>
<feature type="region of interest" description="Disordered" evidence="12">
    <location>
        <begin position="68"/>
        <end position="133"/>
    </location>
</feature>
<feature type="region of interest" description="Disordered" evidence="12">
    <location>
        <begin position="429"/>
        <end position="451"/>
    </location>
</feature>
<feature type="compositionally biased region" description="Low complexity" evidence="12">
    <location>
        <begin position="463"/>
        <end position="473"/>
    </location>
</feature>
<keyword evidence="6" id="KW-0808">Transferase</keyword>
<dbReference type="EMBL" id="MU006229">
    <property type="protein sequence ID" value="KAF2825033.1"/>
    <property type="molecule type" value="Genomic_DNA"/>
</dbReference>
<organism evidence="14 15">
    <name type="scientific">Ophiobolus disseminans</name>
    <dbReference type="NCBI Taxonomy" id="1469910"/>
    <lineage>
        <taxon>Eukaryota</taxon>
        <taxon>Fungi</taxon>
        <taxon>Dikarya</taxon>
        <taxon>Ascomycota</taxon>
        <taxon>Pezizomycotina</taxon>
        <taxon>Dothideomycetes</taxon>
        <taxon>Pleosporomycetidae</taxon>
        <taxon>Pleosporales</taxon>
        <taxon>Pleosporineae</taxon>
        <taxon>Phaeosphaeriaceae</taxon>
        <taxon>Ophiobolus</taxon>
    </lineage>
</organism>
<dbReference type="PANTHER" id="PTHR24346:SF51">
    <property type="entry name" value="PAS DOMAIN-CONTAINING SERINE_THREONINE-PROTEIN KINASE"/>
    <property type="match status" value="1"/>
</dbReference>
<gene>
    <name evidence="14" type="ORF">CC86DRAFT_326457</name>
</gene>
<dbReference type="InterPro" id="IPR011009">
    <property type="entry name" value="Kinase-like_dom_sf"/>
</dbReference>
<dbReference type="PANTHER" id="PTHR24346">
    <property type="entry name" value="MAP/MICROTUBULE AFFINITY-REGULATING KINASE"/>
    <property type="match status" value="1"/>
</dbReference>
<comment type="catalytic activity">
    <reaction evidence="10">
        <text>L-threonyl-[protein] + ATP = O-phospho-L-threonyl-[protein] + ADP + H(+)</text>
        <dbReference type="Rhea" id="RHEA:46608"/>
        <dbReference type="Rhea" id="RHEA-COMP:11060"/>
        <dbReference type="Rhea" id="RHEA-COMP:11605"/>
        <dbReference type="ChEBI" id="CHEBI:15378"/>
        <dbReference type="ChEBI" id="CHEBI:30013"/>
        <dbReference type="ChEBI" id="CHEBI:30616"/>
        <dbReference type="ChEBI" id="CHEBI:61977"/>
        <dbReference type="ChEBI" id="CHEBI:456216"/>
        <dbReference type="EC" id="2.7.11.1"/>
    </reaction>
</comment>
<dbReference type="GO" id="GO:0035556">
    <property type="term" value="P:intracellular signal transduction"/>
    <property type="evidence" value="ECO:0007669"/>
    <property type="project" value="TreeGrafter"/>
</dbReference>
<evidence type="ECO:0000313" key="14">
    <source>
        <dbReference type="EMBL" id="KAF2825033.1"/>
    </source>
</evidence>
<sequence>MSGPHDGSLPAEGHLHAPPAYRPSPEYAALVKNKSTSNLLSHRGPPPIDTAKRMSFDAGQLDRMARSPIVPEHEHGMGASGLRRIRQQQGSRLPPSTQRAASLNIATPPVSRRPSGSAPSAPASPTFASGEDLTRFPSESLHSFSFATQSEEFIHNRQNVLKRSIDFMRDRLGWAATNPGIANAQAKLSGDQEVQSMMELLSRANLIGHDAAGAHGLGSLGPITGPADMSGENLFEKGFVADRSDSPESMLETARPPVHRATTTEIAAHSSTPTTDVTSASSSLPLREPSPSASAPPRRPQRAALKRTLTDVAPLTIQSRLNDVLAQPYSIGDNGQITHLVSPASVPTIPPSFSNVPGPHSAGSAPHGHGSRYTPAAQAIFTTEAQSPWTITSANDLACLVFGVTRAEVRKLGILEVVREDRRKWLEEKLRDPDQGTKSPKAQPGVAPATNLKVGSGVTARLLSKPSSRAAASRKAKTDDGSGSSYYNAKKTGKLNHESKGSRGVLLCGDVIPIQKRNGATGSASLWVKEKRGGLIWVLEEIAEDVVYINVDEVGCVSKGWGATEAVFGSDRLRRGMDLKRLIPGIPRLKGTNTGALDYDEIADVLSYTARTANSINIPVTVEALPGEPTFRISSFPHIAGIIVLSSTDLKVTSSNSVFSSALFGQPRPEGVHVSKLIPAFDRILHVMTDEDKIELVDGIVIPEHSFRRARALLAMREGSADAAAIFLRPSGLPALHRDGSDIMVDVQMRVVKSEKTPRFDEHVIDEEDTPVKLPKGPELVYALWITYSRQLHAANHGIGPVTPMLSRPGTPPRQPEPGQSNLNASEESSYNHSPSASSTQPISLLTKQLQNASQPDTPKGPLSTMPPPPVPAPSEDPPVRKTINDFVILEEMGQGAYGQVKLCRYKKNSSKKVVIKYVTKRRILVDTWTRDRRLGTVPLEIHVLDYLRRDGFKHGNIVEMADFFEDDTNYYIEMVPHGLPGMDLFDYIELRVNMEEKECRKIFVQVAEAVHHLHTKAKVVHRDIKDENVVLDGEGNIKLIDFGSAAYIKSGPFDVFVGTIDYAAPEVLAGRAYRGKEQDVWALGILLYTIIYKENPFYSIDEIMDHDLRVPWVMSEESIDLVRLMLDRDVEKRITIGQVLEHGWCRGVEDA</sequence>
<evidence type="ECO:0000256" key="12">
    <source>
        <dbReference type="SAM" id="MobiDB-lite"/>
    </source>
</evidence>
<reference evidence="14" key="1">
    <citation type="journal article" date="2020" name="Stud. Mycol.">
        <title>101 Dothideomycetes genomes: a test case for predicting lifestyles and emergence of pathogens.</title>
        <authorList>
            <person name="Haridas S."/>
            <person name="Albert R."/>
            <person name="Binder M."/>
            <person name="Bloem J."/>
            <person name="Labutti K."/>
            <person name="Salamov A."/>
            <person name="Andreopoulos B."/>
            <person name="Baker S."/>
            <person name="Barry K."/>
            <person name="Bills G."/>
            <person name="Bluhm B."/>
            <person name="Cannon C."/>
            <person name="Castanera R."/>
            <person name="Culley D."/>
            <person name="Daum C."/>
            <person name="Ezra D."/>
            <person name="Gonzalez J."/>
            <person name="Henrissat B."/>
            <person name="Kuo A."/>
            <person name="Liang C."/>
            <person name="Lipzen A."/>
            <person name="Lutzoni F."/>
            <person name="Magnuson J."/>
            <person name="Mondo S."/>
            <person name="Nolan M."/>
            <person name="Ohm R."/>
            <person name="Pangilinan J."/>
            <person name="Park H.-J."/>
            <person name="Ramirez L."/>
            <person name="Alfaro M."/>
            <person name="Sun H."/>
            <person name="Tritt A."/>
            <person name="Yoshinaga Y."/>
            <person name="Zwiers L.-H."/>
            <person name="Turgeon B."/>
            <person name="Goodwin S."/>
            <person name="Spatafora J."/>
            <person name="Crous P."/>
            <person name="Grigoriev I."/>
        </authorList>
    </citation>
    <scope>NUCLEOTIDE SEQUENCE</scope>
    <source>
        <strain evidence="14">CBS 113818</strain>
    </source>
</reference>
<evidence type="ECO:0000256" key="2">
    <source>
        <dbReference type="ARBA" id="ARBA00012513"/>
    </source>
</evidence>
<evidence type="ECO:0000256" key="6">
    <source>
        <dbReference type="ARBA" id="ARBA00022679"/>
    </source>
</evidence>
<dbReference type="CDD" id="cd00130">
    <property type="entry name" value="PAS"/>
    <property type="match status" value="1"/>
</dbReference>
<feature type="compositionally biased region" description="Polar residues" evidence="12">
    <location>
        <begin position="264"/>
        <end position="278"/>
    </location>
</feature>
<dbReference type="InterPro" id="IPR008271">
    <property type="entry name" value="Ser/Thr_kinase_AS"/>
</dbReference>
<dbReference type="FunFam" id="1.10.510.10:FF:000320">
    <property type="entry name" value="Serine/threonine protein kinase"/>
    <property type="match status" value="1"/>
</dbReference>
<evidence type="ECO:0000256" key="3">
    <source>
        <dbReference type="ARBA" id="ARBA00022490"/>
    </source>
</evidence>
<keyword evidence="4" id="KW-0723">Serine/threonine-protein kinase</keyword>
<keyword evidence="3" id="KW-0963">Cytoplasm</keyword>
<evidence type="ECO:0000256" key="1">
    <source>
        <dbReference type="ARBA" id="ARBA00004496"/>
    </source>
</evidence>
<dbReference type="InterPro" id="IPR057213">
    <property type="entry name" value="DUF7891"/>
</dbReference>
<feature type="compositionally biased region" description="Low complexity" evidence="12">
    <location>
        <begin position="108"/>
        <end position="129"/>
    </location>
</feature>
<name>A0A6A6ZVZ7_9PLEO</name>
<dbReference type="CDD" id="cd14004">
    <property type="entry name" value="STKc_PASK"/>
    <property type="match status" value="1"/>
</dbReference>
<feature type="region of interest" description="Disordered" evidence="12">
    <location>
        <begin position="463"/>
        <end position="488"/>
    </location>
</feature>
<dbReference type="GO" id="GO:0005829">
    <property type="term" value="C:cytosol"/>
    <property type="evidence" value="ECO:0007669"/>
    <property type="project" value="TreeGrafter"/>
</dbReference>
<keyword evidence="5" id="KW-0597">Phosphoprotein</keyword>
<evidence type="ECO:0000256" key="7">
    <source>
        <dbReference type="ARBA" id="ARBA00022741"/>
    </source>
</evidence>
<evidence type="ECO:0000256" key="4">
    <source>
        <dbReference type="ARBA" id="ARBA00022527"/>
    </source>
</evidence>
<dbReference type="PROSITE" id="PS50011">
    <property type="entry name" value="PROTEIN_KINASE_DOM"/>
    <property type="match status" value="1"/>
</dbReference>
<keyword evidence="15" id="KW-1185">Reference proteome</keyword>
<dbReference type="Proteomes" id="UP000799424">
    <property type="component" value="Unassembled WGS sequence"/>
</dbReference>
<comment type="subcellular location">
    <subcellularLocation>
        <location evidence="1">Cytoplasm</location>
    </subcellularLocation>
</comment>
<dbReference type="GO" id="GO:0004674">
    <property type="term" value="F:protein serine/threonine kinase activity"/>
    <property type="evidence" value="ECO:0007669"/>
    <property type="project" value="UniProtKB-KW"/>
</dbReference>
<feature type="domain" description="Protein kinase" evidence="13">
    <location>
        <begin position="887"/>
        <end position="1146"/>
    </location>
</feature>
<accession>A0A6A6ZVZ7</accession>
<evidence type="ECO:0000256" key="11">
    <source>
        <dbReference type="ARBA" id="ARBA00048679"/>
    </source>
</evidence>